<evidence type="ECO:0000313" key="1">
    <source>
        <dbReference type="EMBL" id="OGZ12409.1"/>
    </source>
</evidence>
<dbReference type="AlphaFoldDB" id="A0A1G2DFM3"/>
<accession>A0A1G2DFM3</accession>
<comment type="caution">
    <text evidence="1">The sequence shown here is derived from an EMBL/GenBank/DDBJ whole genome shotgun (WGS) entry which is preliminary data.</text>
</comment>
<evidence type="ECO:0000313" key="2">
    <source>
        <dbReference type="Proteomes" id="UP000178099"/>
    </source>
</evidence>
<dbReference type="InterPro" id="IPR013321">
    <property type="entry name" value="Arc_rbn_hlx_hlx"/>
</dbReference>
<protein>
    <submittedName>
        <fullName evidence="1">Uncharacterized protein</fullName>
    </submittedName>
</protein>
<dbReference type="EMBL" id="MHLN01000005">
    <property type="protein sequence ID" value="OGZ12409.1"/>
    <property type="molecule type" value="Genomic_DNA"/>
</dbReference>
<sequence>MEKTLINIKIDKTLKVKVQKVAKELGFPLGTLINAYLRDLVRERRVVISAGLTPNTRTMKILEEIEEDIKNDRNASGPFNREEAIAYLRSL</sequence>
<dbReference type="Proteomes" id="UP000178099">
    <property type="component" value="Unassembled WGS sequence"/>
</dbReference>
<dbReference type="GO" id="GO:0006355">
    <property type="term" value="P:regulation of DNA-templated transcription"/>
    <property type="evidence" value="ECO:0007669"/>
    <property type="project" value="InterPro"/>
</dbReference>
<organism evidence="1 2">
    <name type="scientific">Candidatus Lloydbacteria bacterium RIFCSPHIGHO2_02_FULL_51_22</name>
    <dbReference type="NCBI Taxonomy" id="1798663"/>
    <lineage>
        <taxon>Bacteria</taxon>
        <taxon>Candidatus Lloydiibacteriota</taxon>
    </lineage>
</organism>
<gene>
    <name evidence="1" type="ORF">A3D67_00685</name>
</gene>
<dbReference type="Gene3D" id="1.10.1220.10">
    <property type="entry name" value="Met repressor-like"/>
    <property type="match status" value="1"/>
</dbReference>
<name>A0A1G2DFM3_9BACT</name>
<proteinExistence type="predicted"/>
<reference evidence="1 2" key="1">
    <citation type="journal article" date="2016" name="Nat. Commun.">
        <title>Thousands of microbial genomes shed light on interconnected biogeochemical processes in an aquifer system.</title>
        <authorList>
            <person name="Anantharaman K."/>
            <person name="Brown C.T."/>
            <person name="Hug L.A."/>
            <person name="Sharon I."/>
            <person name="Castelle C.J."/>
            <person name="Probst A.J."/>
            <person name="Thomas B.C."/>
            <person name="Singh A."/>
            <person name="Wilkins M.J."/>
            <person name="Karaoz U."/>
            <person name="Brodie E.L."/>
            <person name="Williams K.H."/>
            <person name="Hubbard S.S."/>
            <person name="Banfield J.F."/>
        </authorList>
    </citation>
    <scope>NUCLEOTIDE SEQUENCE [LARGE SCALE GENOMIC DNA]</scope>
</reference>